<feature type="domain" description="C2H2-type" evidence="11">
    <location>
        <begin position="321"/>
        <end position="349"/>
    </location>
</feature>
<dbReference type="Proteomes" id="UP001231518">
    <property type="component" value="Chromosome 1"/>
</dbReference>
<evidence type="ECO:0000256" key="2">
    <source>
        <dbReference type="ARBA" id="ARBA00022723"/>
    </source>
</evidence>
<feature type="domain" description="C2H2-type" evidence="11">
    <location>
        <begin position="293"/>
        <end position="320"/>
    </location>
</feature>
<dbReference type="GO" id="GO:2000177">
    <property type="term" value="P:regulation of neural precursor cell proliferation"/>
    <property type="evidence" value="ECO:0007669"/>
    <property type="project" value="UniProtKB-ARBA"/>
</dbReference>
<dbReference type="FunFam" id="3.30.160.60:FF:000043">
    <property type="entry name" value="Scratch family zinc finger 2"/>
    <property type="match status" value="1"/>
</dbReference>
<dbReference type="FunFam" id="3.30.160.60:FF:000706">
    <property type="entry name" value="Zinc finger protein"/>
    <property type="match status" value="1"/>
</dbReference>
<comment type="subcellular location">
    <subcellularLocation>
        <location evidence="1">Nucleus</location>
    </subcellularLocation>
</comment>
<evidence type="ECO:0000256" key="3">
    <source>
        <dbReference type="ARBA" id="ARBA00022737"/>
    </source>
</evidence>
<dbReference type="InterPro" id="IPR036236">
    <property type="entry name" value="Znf_C2H2_sf"/>
</dbReference>
<dbReference type="FunFam" id="3.30.160.60:FF:000207">
    <property type="entry name" value="zinc finger protein SNAI2"/>
    <property type="match status" value="1"/>
</dbReference>
<keyword evidence="4 9" id="KW-0863">Zinc-finger</keyword>
<dbReference type="GO" id="GO:0007417">
    <property type="term" value="P:central nervous system development"/>
    <property type="evidence" value="ECO:0007669"/>
    <property type="project" value="UniProtKB-ARBA"/>
</dbReference>
<dbReference type="GO" id="GO:0000978">
    <property type="term" value="F:RNA polymerase II cis-regulatory region sequence-specific DNA binding"/>
    <property type="evidence" value="ECO:0007669"/>
    <property type="project" value="TreeGrafter"/>
</dbReference>
<evidence type="ECO:0000256" key="4">
    <source>
        <dbReference type="ARBA" id="ARBA00022771"/>
    </source>
</evidence>
<dbReference type="PRINTS" id="PR01217">
    <property type="entry name" value="PRICHEXTENSN"/>
</dbReference>
<comment type="similarity">
    <text evidence="8">Belongs to the snail C2H2-type zinc-finger protein family.</text>
</comment>
<evidence type="ECO:0000259" key="11">
    <source>
        <dbReference type="PROSITE" id="PS50157"/>
    </source>
</evidence>
<dbReference type="Gene3D" id="3.30.160.60">
    <property type="entry name" value="Classic Zinc Finger"/>
    <property type="match status" value="4"/>
</dbReference>
<keyword evidence="13" id="KW-1185">Reference proteome</keyword>
<evidence type="ECO:0000256" key="6">
    <source>
        <dbReference type="ARBA" id="ARBA00023125"/>
    </source>
</evidence>
<evidence type="ECO:0000313" key="13">
    <source>
        <dbReference type="Proteomes" id="UP001231518"/>
    </source>
</evidence>
<evidence type="ECO:0000256" key="1">
    <source>
        <dbReference type="ARBA" id="ARBA00004123"/>
    </source>
</evidence>
<keyword evidence="2" id="KW-0479">Metal-binding</keyword>
<feature type="domain" description="C2H2-type" evidence="11">
    <location>
        <begin position="265"/>
        <end position="292"/>
    </location>
</feature>
<keyword evidence="5" id="KW-0862">Zinc</keyword>
<dbReference type="SMART" id="SM00355">
    <property type="entry name" value="ZnF_C2H2"/>
    <property type="match status" value="5"/>
</dbReference>
<keyword evidence="6" id="KW-0238">DNA-binding</keyword>
<dbReference type="SUPFAM" id="SSF57667">
    <property type="entry name" value="beta-beta-alpha zinc fingers"/>
    <property type="match status" value="3"/>
</dbReference>
<dbReference type="InterPro" id="IPR050527">
    <property type="entry name" value="Snail/Krueppel_Znf"/>
</dbReference>
<feature type="domain" description="C2H2-type" evidence="11">
    <location>
        <begin position="239"/>
        <end position="261"/>
    </location>
</feature>
<dbReference type="GO" id="GO:0060562">
    <property type="term" value="P:epithelial tube morphogenesis"/>
    <property type="evidence" value="ECO:0007669"/>
    <property type="project" value="UniProtKB-ARBA"/>
</dbReference>
<organism evidence="12 13">
    <name type="scientific">Mythimna separata</name>
    <name type="common">Oriental armyworm</name>
    <name type="synonym">Pseudaletia separata</name>
    <dbReference type="NCBI Taxonomy" id="271217"/>
    <lineage>
        <taxon>Eukaryota</taxon>
        <taxon>Metazoa</taxon>
        <taxon>Ecdysozoa</taxon>
        <taxon>Arthropoda</taxon>
        <taxon>Hexapoda</taxon>
        <taxon>Insecta</taxon>
        <taxon>Pterygota</taxon>
        <taxon>Neoptera</taxon>
        <taxon>Endopterygota</taxon>
        <taxon>Lepidoptera</taxon>
        <taxon>Glossata</taxon>
        <taxon>Ditrysia</taxon>
        <taxon>Noctuoidea</taxon>
        <taxon>Noctuidae</taxon>
        <taxon>Noctuinae</taxon>
        <taxon>Hadenini</taxon>
        <taxon>Mythimna</taxon>
    </lineage>
</organism>
<name>A0AAD8E1B6_MYTSE</name>
<dbReference type="GO" id="GO:0000981">
    <property type="term" value="F:DNA-binding transcription factor activity, RNA polymerase II-specific"/>
    <property type="evidence" value="ECO:0007669"/>
    <property type="project" value="TreeGrafter"/>
</dbReference>
<dbReference type="PANTHER" id="PTHR24388">
    <property type="entry name" value="ZINC FINGER PROTEIN"/>
    <property type="match status" value="1"/>
</dbReference>
<dbReference type="GO" id="GO:0045944">
    <property type="term" value="P:positive regulation of transcription by RNA polymerase II"/>
    <property type="evidence" value="ECO:0007669"/>
    <property type="project" value="UniProtKB-ARBA"/>
</dbReference>
<feature type="region of interest" description="Disordered" evidence="10">
    <location>
        <begin position="8"/>
        <end position="39"/>
    </location>
</feature>
<evidence type="ECO:0000256" key="7">
    <source>
        <dbReference type="ARBA" id="ARBA00023242"/>
    </source>
</evidence>
<protein>
    <recommendedName>
        <fullName evidence="11">C2H2-type domain-containing protein</fullName>
    </recommendedName>
</protein>
<dbReference type="GO" id="GO:0055059">
    <property type="term" value="P:asymmetric neuroblast division"/>
    <property type="evidence" value="ECO:0007669"/>
    <property type="project" value="UniProtKB-ARBA"/>
</dbReference>
<gene>
    <name evidence="12" type="ORF">PYW07_000188</name>
</gene>
<dbReference type="GO" id="GO:0005634">
    <property type="term" value="C:nucleus"/>
    <property type="evidence" value="ECO:0007669"/>
    <property type="project" value="UniProtKB-SubCell"/>
</dbReference>
<feature type="region of interest" description="Disordered" evidence="10">
    <location>
        <begin position="170"/>
        <end position="204"/>
    </location>
</feature>
<evidence type="ECO:0000256" key="9">
    <source>
        <dbReference type="PROSITE-ProRule" id="PRU00042"/>
    </source>
</evidence>
<feature type="domain" description="C2H2-type" evidence="11">
    <location>
        <begin position="208"/>
        <end position="235"/>
    </location>
</feature>
<sequence length="355" mass="39098">MPRCYMVKKGVQRHEGPPPCSPTEASVAPPCYSPAEHSALTEPRNTEYAELGVPLSERSAADTEAAHELLSLAHSLPPLPPAHVLTVLAPEPPAPSPVPLVPVYTYTLQPTNIYILAEEPPEPVYTTVQTVTPLQPVEFVDTQISYVEYQPPPPTEQQTTEYRIEYKEVTPERELEPPPPPAPEPPAPEPPAPEAEPAPAVKEKPAKYDCSECGKRYATSSNLSRHKQTHRSLDSVAAKRCGECGKAYVSMPALAMHVLTHRMGHVCGVCGKQFSRPWLLRGHLRSHTGEKPYNCASCGKAFADRSNLRAHLQTHSGDKKYECTRCGKTFALKSYLNKHQEAACARDDTEDDEDE</sequence>
<reference evidence="12" key="1">
    <citation type="submission" date="2023-03" db="EMBL/GenBank/DDBJ databases">
        <title>Chromosome-level genomes of two armyworms, Mythimna separata and Mythimna loreyi, provide insights into the biosynthesis and reception of sex pheromones.</title>
        <authorList>
            <person name="Zhao H."/>
        </authorList>
    </citation>
    <scope>NUCLEOTIDE SEQUENCE</scope>
    <source>
        <strain evidence="12">BeijingLab</strain>
        <tissue evidence="12">Pupa</tissue>
    </source>
</reference>
<keyword evidence="7" id="KW-0539">Nucleus</keyword>
<evidence type="ECO:0000313" key="12">
    <source>
        <dbReference type="EMBL" id="KAJ8736917.1"/>
    </source>
</evidence>
<evidence type="ECO:0000256" key="5">
    <source>
        <dbReference type="ARBA" id="ARBA00022833"/>
    </source>
</evidence>
<dbReference type="InterPro" id="IPR013087">
    <property type="entry name" value="Znf_C2H2_type"/>
</dbReference>
<accession>A0AAD8E1B6</accession>
<dbReference type="GO" id="GO:0008270">
    <property type="term" value="F:zinc ion binding"/>
    <property type="evidence" value="ECO:0007669"/>
    <property type="project" value="UniProtKB-KW"/>
</dbReference>
<proteinExistence type="inferred from homology"/>
<dbReference type="EMBL" id="JARGEI010000001">
    <property type="protein sequence ID" value="KAJ8736917.1"/>
    <property type="molecule type" value="Genomic_DNA"/>
</dbReference>
<dbReference type="PROSITE" id="PS50157">
    <property type="entry name" value="ZINC_FINGER_C2H2_2"/>
    <property type="match status" value="5"/>
</dbReference>
<dbReference type="FunFam" id="3.30.160.60:FF:001465">
    <property type="entry name" value="Zinc finger protein 560"/>
    <property type="match status" value="1"/>
</dbReference>
<dbReference type="PANTHER" id="PTHR24388:SF38">
    <property type="entry name" value="PROTEIN SNAIL"/>
    <property type="match status" value="1"/>
</dbReference>
<comment type="caution">
    <text evidence="12">The sequence shown here is derived from an EMBL/GenBank/DDBJ whole genome shotgun (WGS) entry which is preliminary data.</text>
</comment>
<evidence type="ECO:0000256" key="10">
    <source>
        <dbReference type="SAM" id="MobiDB-lite"/>
    </source>
</evidence>
<dbReference type="Pfam" id="PF00096">
    <property type="entry name" value="zf-C2H2"/>
    <property type="match status" value="4"/>
</dbReference>
<dbReference type="GO" id="GO:0000122">
    <property type="term" value="P:negative regulation of transcription by RNA polymerase II"/>
    <property type="evidence" value="ECO:0007669"/>
    <property type="project" value="UniProtKB-ARBA"/>
</dbReference>
<dbReference type="AlphaFoldDB" id="A0AAD8E1B6"/>
<evidence type="ECO:0000256" key="8">
    <source>
        <dbReference type="ARBA" id="ARBA00037948"/>
    </source>
</evidence>
<feature type="compositionally biased region" description="Pro residues" evidence="10">
    <location>
        <begin position="177"/>
        <end position="196"/>
    </location>
</feature>
<dbReference type="PROSITE" id="PS00028">
    <property type="entry name" value="ZINC_FINGER_C2H2_1"/>
    <property type="match status" value="4"/>
</dbReference>
<keyword evidence="3" id="KW-0677">Repeat</keyword>